<protein>
    <recommendedName>
        <fullName evidence="2 3">Single-stranded DNA-binding protein</fullName>
        <shortName evidence="2">SSB</shortName>
    </recommendedName>
</protein>
<keyword evidence="5" id="KW-1185">Reference proteome</keyword>
<reference evidence="4 5" key="1">
    <citation type="submission" date="2021-01" db="EMBL/GenBank/DDBJ databases">
        <title>Genome public.</title>
        <authorList>
            <person name="Liu C."/>
            <person name="Sun Q."/>
        </authorList>
    </citation>
    <scope>NUCLEOTIDE SEQUENCE [LARGE SCALE GENOMIC DNA]</scope>
    <source>
        <strain evidence="4 5">YIM B02564</strain>
    </source>
</reference>
<evidence type="ECO:0000313" key="5">
    <source>
        <dbReference type="Proteomes" id="UP000623967"/>
    </source>
</evidence>
<comment type="caution">
    <text evidence="2">Lacks conserved residue(s) required for the propagation of feature annotation.</text>
</comment>
<dbReference type="PIRSF" id="PIRSF002070">
    <property type="entry name" value="SSB"/>
    <property type="match status" value="1"/>
</dbReference>
<organism evidence="4 5">
    <name type="scientific">Neobacillus paridis</name>
    <dbReference type="NCBI Taxonomy" id="2803862"/>
    <lineage>
        <taxon>Bacteria</taxon>
        <taxon>Bacillati</taxon>
        <taxon>Bacillota</taxon>
        <taxon>Bacilli</taxon>
        <taxon>Bacillales</taxon>
        <taxon>Bacillaceae</taxon>
        <taxon>Neobacillus</taxon>
    </lineage>
</organism>
<dbReference type="PROSITE" id="PS50935">
    <property type="entry name" value="SSB"/>
    <property type="match status" value="1"/>
</dbReference>
<dbReference type="NCBIfam" id="TIGR00621">
    <property type="entry name" value="ssb"/>
    <property type="match status" value="1"/>
</dbReference>
<dbReference type="Pfam" id="PF00436">
    <property type="entry name" value="SSB"/>
    <property type="match status" value="1"/>
</dbReference>
<dbReference type="SUPFAM" id="SSF50249">
    <property type="entry name" value="Nucleic acid-binding proteins"/>
    <property type="match status" value="1"/>
</dbReference>
<accession>A0ABS1TPJ7</accession>
<dbReference type="InterPro" id="IPR011344">
    <property type="entry name" value="ssDNA-bd"/>
</dbReference>
<evidence type="ECO:0000256" key="2">
    <source>
        <dbReference type="HAMAP-Rule" id="MF_00984"/>
    </source>
</evidence>
<keyword evidence="1 2" id="KW-0238">DNA-binding</keyword>
<evidence type="ECO:0000256" key="3">
    <source>
        <dbReference type="PIRNR" id="PIRNR002070"/>
    </source>
</evidence>
<dbReference type="CDD" id="cd04496">
    <property type="entry name" value="SSB_OBF"/>
    <property type="match status" value="1"/>
</dbReference>
<dbReference type="InterPro" id="IPR000424">
    <property type="entry name" value="Primosome_PriB/ssb"/>
</dbReference>
<evidence type="ECO:0000256" key="1">
    <source>
        <dbReference type="ARBA" id="ARBA00023125"/>
    </source>
</evidence>
<dbReference type="EMBL" id="JAESWB010000134">
    <property type="protein sequence ID" value="MBL4952151.1"/>
    <property type="molecule type" value="Genomic_DNA"/>
</dbReference>
<evidence type="ECO:0000313" key="4">
    <source>
        <dbReference type="EMBL" id="MBL4952151.1"/>
    </source>
</evidence>
<dbReference type="Proteomes" id="UP000623967">
    <property type="component" value="Unassembled WGS sequence"/>
</dbReference>
<proteinExistence type="inferred from homology"/>
<name>A0ABS1TPJ7_9BACI</name>
<dbReference type="PANTHER" id="PTHR10302:SF27">
    <property type="entry name" value="SINGLE-STRANDED DNA-BINDING PROTEIN"/>
    <property type="match status" value="1"/>
</dbReference>
<dbReference type="HAMAP" id="MF_00984">
    <property type="entry name" value="SSB"/>
    <property type="match status" value="1"/>
</dbReference>
<gene>
    <name evidence="4" type="ORF">JK635_07990</name>
</gene>
<sequence>MLNKVILIGRATKDADLKFTSNGTAVANFSIAVRRNYKNQQGEYDTDFFDITAFRGLGESLGNHLKKGRLVSVEARLQQSSYENSEGRTVRVIDLVADEVTYLDKPKEQN</sequence>
<dbReference type="InterPro" id="IPR012340">
    <property type="entry name" value="NA-bd_OB-fold"/>
</dbReference>
<comment type="caution">
    <text evidence="4">The sequence shown here is derived from an EMBL/GenBank/DDBJ whole genome shotgun (WGS) entry which is preliminary data.</text>
</comment>
<dbReference type="GO" id="GO:0003677">
    <property type="term" value="F:DNA binding"/>
    <property type="evidence" value="ECO:0007669"/>
    <property type="project" value="UniProtKB-KW"/>
</dbReference>
<dbReference type="Gene3D" id="2.40.50.140">
    <property type="entry name" value="Nucleic acid-binding proteins"/>
    <property type="match status" value="1"/>
</dbReference>
<comment type="subunit">
    <text evidence="2">Homotetramer.</text>
</comment>
<dbReference type="RefSeq" id="WP_202653429.1">
    <property type="nucleotide sequence ID" value="NZ_JAESWB010000134.1"/>
</dbReference>
<dbReference type="PANTHER" id="PTHR10302">
    <property type="entry name" value="SINGLE-STRANDED DNA-BINDING PROTEIN"/>
    <property type="match status" value="1"/>
</dbReference>